<proteinExistence type="predicted"/>
<protein>
    <submittedName>
        <fullName evidence="1">Fibronectin-binding protein RevA</fullName>
    </submittedName>
</protein>
<organism evidence="1 2">
    <name type="scientific">Borreliella carolinensis</name>
    <dbReference type="NCBI Taxonomy" id="478174"/>
    <lineage>
        <taxon>Bacteria</taxon>
        <taxon>Pseudomonadati</taxon>
        <taxon>Spirochaetota</taxon>
        <taxon>Spirochaetia</taxon>
        <taxon>Spirochaetales</taxon>
        <taxon>Borreliaceae</taxon>
        <taxon>Borreliella</taxon>
    </lineage>
</organism>
<keyword evidence="1" id="KW-0614">Plasmid</keyword>
<reference evidence="1" key="1">
    <citation type="submission" date="2024-11" db="EMBL/GenBank/DDBJ databases">
        <title>Sequencing of Borrelia variable plasmids from multiple Borrelia sensu lato isolates.</title>
        <authorList>
            <person name="Mongodin E.F."/>
            <person name="Rudenko N."/>
            <person name="Fraser C.M."/>
            <person name="Schutzer S."/>
            <person name="Luft B."/>
            <person name="Morgan R."/>
            <person name="Casjens S."/>
            <person name="Qiu W."/>
        </authorList>
    </citation>
    <scope>NUCLEOTIDE SEQUENCE</scope>
    <source>
        <strain evidence="1">SCGT-18</strain>
    </source>
</reference>
<dbReference type="EMBL" id="CP179468">
    <property type="protein sequence ID" value="XPC85519.1"/>
    <property type="molecule type" value="Genomic_DNA"/>
</dbReference>
<evidence type="ECO:0000313" key="1">
    <source>
        <dbReference type="EMBL" id="XPC85519.1"/>
    </source>
</evidence>
<accession>A0ACD5GKW1</accession>
<dbReference type="Proteomes" id="UP001304851">
    <property type="component" value="Plasmid cp32-3"/>
</dbReference>
<gene>
    <name evidence="1" type="primary">revA</name>
    <name evidence="1" type="ORF">QIA18_05430</name>
</gene>
<evidence type="ECO:0000313" key="2">
    <source>
        <dbReference type="Proteomes" id="UP001304851"/>
    </source>
</evidence>
<geneLocation type="plasmid" evidence="1 2">
    <name>cp32-3</name>
</geneLocation>
<keyword evidence="2" id="KW-1185">Reference proteome</keyword>
<sequence>MKKKNIFKLFFVLMLFVMACKADVGEKNQYAEEENQINLLMSGVSTLNEKTNHKKFNEYKDKINQLKEKFKDINDAKLQEKLLALEKLFNDKLAAKLAALKAAKEKIDGFDNKENNKENIWSEAKLVGVTVKFHGTNAAGKGAEMSKEAVEQIEKIIKFLEEGTN</sequence>
<name>A0ACD5GKW1_9SPIR</name>